<evidence type="ECO:0000313" key="2">
    <source>
        <dbReference type="EMBL" id="ABS56094.1"/>
    </source>
</evidence>
<evidence type="ECO:0000313" key="3">
    <source>
        <dbReference type="Proteomes" id="UP000002408"/>
    </source>
</evidence>
<protein>
    <submittedName>
        <fullName evidence="2">ATPases involved in chromosome partitioning-like protein</fullName>
    </submittedName>
</protein>
<accession>A7I8N3</accession>
<dbReference type="eggNOG" id="arCOG00586">
    <property type="taxonomic scope" value="Archaea"/>
</dbReference>
<dbReference type="PANTHER" id="PTHR13696:SF52">
    <property type="entry name" value="PARA FAMILY PROTEIN CT_582"/>
    <property type="match status" value="1"/>
</dbReference>
<feature type="domain" description="AAA" evidence="1">
    <location>
        <begin position="2"/>
        <end position="149"/>
    </location>
</feature>
<dbReference type="Gene3D" id="3.40.50.300">
    <property type="entry name" value="P-loop containing nucleotide triphosphate hydrolases"/>
    <property type="match status" value="1"/>
</dbReference>
<proteinExistence type="predicted"/>
<dbReference type="STRING" id="456442.Mboo_1577"/>
<reference evidence="3" key="1">
    <citation type="journal article" date="2015" name="Microbiology">
        <title>Genome of Methanoregula boonei 6A8 reveals adaptations to oligotrophic peatland environments.</title>
        <authorList>
            <person name="Braeuer S."/>
            <person name="Cadillo-Quiroz H."/>
            <person name="Kyrpides N."/>
            <person name="Woyke T."/>
            <person name="Goodwin L."/>
            <person name="Detter C."/>
            <person name="Podell S."/>
            <person name="Yavitt J.B."/>
            <person name="Zinder S.H."/>
        </authorList>
    </citation>
    <scope>NUCLEOTIDE SEQUENCE [LARGE SCALE GENOMIC DNA]</scope>
    <source>
        <strain evidence="3">DSM 21154 / JCM 14090 / 6A8</strain>
    </source>
</reference>
<dbReference type="InterPro" id="IPR027417">
    <property type="entry name" value="P-loop_NTPase"/>
</dbReference>
<dbReference type="EMBL" id="CP000780">
    <property type="protein sequence ID" value="ABS56094.1"/>
    <property type="molecule type" value="Genomic_DNA"/>
</dbReference>
<dbReference type="Pfam" id="PF13614">
    <property type="entry name" value="AAA_31"/>
    <property type="match status" value="1"/>
</dbReference>
<dbReference type="AlphaFoldDB" id="A7I8N3"/>
<organism evidence="2 3">
    <name type="scientific">Methanoregula boonei (strain DSM 21154 / JCM 14090 / 6A8)</name>
    <dbReference type="NCBI Taxonomy" id="456442"/>
    <lineage>
        <taxon>Archaea</taxon>
        <taxon>Methanobacteriati</taxon>
        <taxon>Methanobacteriota</taxon>
        <taxon>Stenosarchaea group</taxon>
        <taxon>Methanomicrobia</taxon>
        <taxon>Methanomicrobiales</taxon>
        <taxon>Methanoregulaceae</taxon>
        <taxon>Methanoregula</taxon>
    </lineage>
</organism>
<dbReference type="PANTHER" id="PTHR13696">
    <property type="entry name" value="P-LOOP CONTAINING NUCLEOSIDE TRIPHOSPHATE HYDROLASE"/>
    <property type="match status" value="1"/>
</dbReference>
<dbReference type="HOGENOM" id="CLU_037612_1_3_2"/>
<dbReference type="CDD" id="cd02042">
    <property type="entry name" value="ParAB_family"/>
    <property type="match status" value="1"/>
</dbReference>
<sequence length="266" mass="29166">MLVVDCDPQANATAGLGIVPDPEKKNIYDVFMSRVEGFPQVPITDIICSSESGIDVAPATLDLVGAEPYLYGIASRAEVLKDALWPVKQRYDFILIDTPPSMGQFVINGLVAADHVIVTLDSGSFALAGVSPLLTIFGDIRESMGKNLSVDMAIISRWGEGGDLEPAVQEEETKKDLAGWLRSLFSPRHEPSEEEKRAEKERVKEHERLQGMLGEVEKKFADVHTVPYSPEVYEAQKRGLPLSHFAPDSSAGKAYRAIADEVIPWT</sequence>
<evidence type="ECO:0000259" key="1">
    <source>
        <dbReference type="Pfam" id="PF13614"/>
    </source>
</evidence>
<dbReference type="InterPro" id="IPR050678">
    <property type="entry name" value="DNA_Partitioning_ATPase"/>
</dbReference>
<dbReference type="SUPFAM" id="SSF52540">
    <property type="entry name" value="P-loop containing nucleoside triphosphate hydrolases"/>
    <property type="match status" value="1"/>
</dbReference>
<name>A7I8N3_METB6</name>
<dbReference type="InterPro" id="IPR025669">
    <property type="entry name" value="AAA_dom"/>
</dbReference>
<dbReference type="Proteomes" id="UP000002408">
    <property type="component" value="Chromosome"/>
</dbReference>
<dbReference type="KEGG" id="mbn:Mboo_1577"/>
<keyword evidence="3" id="KW-1185">Reference proteome</keyword>
<gene>
    <name evidence="2" type="ordered locus">Mboo_1577</name>
</gene>